<gene>
    <name evidence="2" type="ORF">FNV43_RR13084</name>
</gene>
<accession>A0A8K0H0E5</accession>
<evidence type="ECO:0000313" key="2">
    <source>
        <dbReference type="EMBL" id="KAF3443402.1"/>
    </source>
</evidence>
<dbReference type="AlphaFoldDB" id="A0A8K0H0E5"/>
<protein>
    <recommendedName>
        <fullName evidence="1">Retrotransposon gag domain-containing protein</fullName>
    </recommendedName>
</protein>
<comment type="caution">
    <text evidence="2">The sequence shown here is derived from an EMBL/GenBank/DDBJ whole genome shotgun (WGS) entry which is preliminary data.</text>
</comment>
<sequence length="247" mass="28337">MPVPKRPRLSLELTFSQSDIVIELHQAEVETYNSFGKTSQCLGKEVIMQGESSRRMVAPTPVSSSRFGCKEIEASEESLPILIILYDILFVPKMPRGRPRANDTNENNTANLASQLLEALASIRTYNLEENPMLWNHFKELFLEKYFPIMKQDEKEAEFLRLTQGNLSLVEYKRKSDELSRYAPHLVNTEERKARCFEKGLELYNVIAVLRLPTYANVLQRVQLIAKDHNPEMSKTAGQSSTNQRKS</sequence>
<evidence type="ECO:0000259" key="1">
    <source>
        <dbReference type="Pfam" id="PF03732"/>
    </source>
</evidence>
<evidence type="ECO:0000313" key="3">
    <source>
        <dbReference type="Proteomes" id="UP000796880"/>
    </source>
</evidence>
<reference evidence="2" key="1">
    <citation type="submission" date="2020-03" db="EMBL/GenBank/DDBJ databases">
        <title>A high-quality chromosome-level genome assembly of a woody plant with both climbing and erect habits, Rhamnella rubrinervis.</title>
        <authorList>
            <person name="Lu Z."/>
            <person name="Yang Y."/>
            <person name="Zhu X."/>
            <person name="Sun Y."/>
        </authorList>
    </citation>
    <scope>NUCLEOTIDE SEQUENCE</scope>
    <source>
        <strain evidence="2">BYM</strain>
        <tissue evidence="2">Leaf</tissue>
    </source>
</reference>
<feature type="domain" description="Retrotransposon gag" evidence="1">
    <location>
        <begin position="115"/>
        <end position="201"/>
    </location>
</feature>
<proteinExistence type="predicted"/>
<dbReference type="Proteomes" id="UP000796880">
    <property type="component" value="Unassembled WGS sequence"/>
</dbReference>
<dbReference type="EMBL" id="VOIH02000006">
    <property type="protein sequence ID" value="KAF3443402.1"/>
    <property type="molecule type" value="Genomic_DNA"/>
</dbReference>
<keyword evidence="3" id="KW-1185">Reference proteome</keyword>
<organism evidence="2 3">
    <name type="scientific">Rhamnella rubrinervis</name>
    <dbReference type="NCBI Taxonomy" id="2594499"/>
    <lineage>
        <taxon>Eukaryota</taxon>
        <taxon>Viridiplantae</taxon>
        <taxon>Streptophyta</taxon>
        <taxon>Embryophyta</taxon>
        <taxon>Tracheophyta</taxon>
        <taxon>Spermatophyta</taxon>
        <taxon>Magnoliopsida</taxon>
        <taxon>eudicotyledons</taxon>
        <taxon>Gunneridae</taxon>
        <taxon>Pentapetalae</taxon>
        <taxon>rosids</taxon>
        <taxon>fabids</taxon>
        <taxon>Rosales</taxon>
        <taxon>Rhamnaceae</taxon>
        <taxon>rhamnoid group</taxon>
        <taxon>Rhamneae</taxon>
        <taxon>Rhamnella</taxon>
    </lineage>
</organism>
<dbReference type="OrthoDB" id="1936908at2759"/>
<name>A0A8K0H0E5_9ROSA</name>
<dbReference type="InterPro" id="IPR005162">
    <property type="entry name" value="Retrotrans_gag_dom"/>
</dbReference>
<dbReference type="Pfam" id="PF03732">
    <property type="entry name" value="Retrotrans_gag"/>
    <property type="match status" value="1"/>
</dbReference>